<dbReference type="Proteomes" id="UP001066276">
    <property type="component" value="Chromosome 5"/>
</dbReference>
<dbReference type="EMBL" id="JANPWB010000009">
    <property type="protein sequence ID" value="KAJ1153076.1"/>
    <property type="molecule type" value="Genomic_DNA"/>
</dbReference>
<feature type="region of interest" description="Disordered" evidence="1">
    <location>
        <begin position="53"/>
        <end position="102"/>
    </location>
</feature>
<feature type="compositionally biased region" description="Basic and acidic residues" evidence="1">
    <location>
        <begin position="87"/>
        <end position="102"/>
    </location>
</feature>
<evidence type="ECO:0000256" key="1">
    <source>
        <dbReference type="SAM" id="MobiDB-lite"/>
    </source>
</evidence>
<protein>
    <submittedName>
        <fullName evidence="2">Uncharacterized protein</fullName>
    </submittedName>
</protein>
<dbReference type="Gene3D" id="3.30.250.20">
    <property type="entry name" value="L1 transposable element, C-terminal domain"/>
    <property type="match status" value="1"/>
</dbReference>
<sequence>MERYVIRITADYSKDTNELRKAFLALRPRLRQLEMQYGLFDPARIVTVYLSPRLHNKPPNQTAHTPGARPRDALTRKWDPIRISGNRMEKERERDEGRHARE</sequence>
<gene>
    <name evidence="2" type="ORF">NDU88_005843</name>
</gene>
<evidence type="ECO:0000313" key="3">
    <source>
        <dbReference type="Proteomes" id="UP001066276"/>
    </source>
</evidence>
<feature type="compositionally biased region" description="Basic and acidic residues" evidence="1">
    <location>
        <begin position="69"/>
        <end position="80"/>
    </location>
</feature>
<proteinExistence type="predicted"/>
<comment type="caution">
    <text evidence="2">The sequence shown here is derived from an EMBL/GenBank/DDBJ whole genome shotgun (WGS) entry which is preliminary data.</text>
</comment>
<keyword evidence="3" id="KW-1185">Reference proteome</keyword>
<reference evidence="2" key="1">
    <citation type="journal article" date="2022" name="bioRxiv">
        <title>Sequencing and chromosome-scale assembly of the giantPleurodeles waltlgenome.</title>
        <authorList>
            <person name="Brown T."/>
            <person name="Elewa A."/>
            <person name="Iarovenko S."/>
            <person name="Subramanian E."/>
            <person name="Araus A.J."/>
            <person name="Petzold A."/>
            <person name="Susuki M."/>
            <person name="Suzuki K.-i.T."/>
            <person name="Hayashi T."/>
            <person name="Toyoda A."/>
            <person name="Oliveira C."/>
            <person name="Osipova E."/>
            <person name="Leigh N.D."/>
            <person name="Simon A."/>
            <person name="Yun M.H."/>
        </authorList>
    </citation>
    <scope>NUCLEOTIDE SEQUENCE</scope>
    <source>
        <strain evidence="2">20211129_DDA</strain>
        <tissue evidence="2">Liver</tissue>
    </source>
</reference>
<name>A0AAV7RKU2_PLEWA</name>
<dbReference type="InterPro" id="IPR042566">
    <property type="entry name" value="L1_C"/>
</dbReference>
<organism evidence="2 3">
    <name type="scientific">Pleurodeles waltl</name>
    <name type="common">Iberian ribbed newt</name>
    <dbReference type="NCBI Taxonomy" id="8319"/>
    <lineage>
        <taxon>Eukaryota</taxon>
        <taxon>Metazoa</taxon>
        <taxon>Chordata</taxon>
        <taxon>Craniata</taxon>
        <taxon>Vertebrata</taxon>
        <taxon>Euteleostomi</taxon>
        <taxon>Amphibia</taxon>
        <taxon>Batrachia</taxon>
        <taxon>Caudata</taxon>
        <taxon>Salamandroidea</taxon>
        <taxon>Salamandridae</taxon>
        <taxon>Pleurodelinae</taxon>
        <taxon>Pleurodeles</taxon>
    </lineage>
</organism>
<accession>A0AAV7RKU2</accession>
<evidence type="ECO:0000313" key="2">
    <source>
        <dbReference type="EMBL" id="KAJ1153076.1"/>
    </source>
</evidence>
<dbReference type="AlphaFoldDB" id="A0AAV7RKU2"/>